<keyword evidence="4" id="KW-1185">Reference proteome</keyword>
<dbReference type="OrthoDB" id="2317741at2759"/>
<proteinExistence type="predicted"/>
<feature type="chain" id="PRO_5034730453" evidence="2">
    <location>
        <begin position="24"/>
        <end position="81"/>
    </location>
</feature>
<gene>
    <name evidence="3" type="ORF">DFP72DRAFT_1079047</name>
</gene>
<accession>A0A8H6LVV9</accession>
<feature type="signal peptide" evidence="2">
    <location>
        <begin position="1"/>
        <end position="23"/>
    </location>
</feature>
<evidence type="ECO:0000256" key="1">
    <source>
        <dbReference type="SAM" id="MobiDB-lite"/>
    </source>
</evidence>
<organism evidence="3 4">
    <name type="scientific">Ephemerocybe angulata</name>
    <dbReference type="NCBI Taxonomy" id="980116"/>
    <lineage>
        <taxon>Eukaryota</taxon>
        <taxon>Fungi</taxon>
        <taxon>Dikarya</taxon>
        <taxon>Basidiomycota</taxon>
        <taxon>Agaricomycotina</taxon>
        <taxon>Agaricomycetes</taxon>
        <taxon>Agaricomycetidae</taxon>
        <taxon>Agaricales</taxon>
        <taxon>Agaricineae</taxon>
        <taxon>Psathyrellaceae</taxon>
        <taxon>Ephemerocybe</taxon>
    </lineage>
</organism>
<evidence type="ECO:0000313" key="3">
    <source>
        <dbReference type="EMBL" id="KAF6744094.1"/>
    </source>
</evidence>
<keyword evidence="2" id="KW-0732">Signal</keyword>
<dbReference type="Proteomes" id="UP000521943">
    <property type="component" value="Unassembled WGS sequence"/>
</dbReference>
<protein>
    <submittedName>
        <fullName evidence="3">Uncharacterized protein</fullName>
    </submittedName>
</protein>
<feature type="region of interest" description="Disordered" evidence="1">
    <location>
        <begin position="53"/>
        <end position="81"/>
    </location>
</feature>
<dbReference type="EMBL" id="JACGCI010000127">
    <property type="protein sequence ID" value="KAF6744094.1"/>
    <property type="molecule type" value="Genomic_DNA"/>
</dbReference>
<sequence>MRAKASFILRVASIAFFTSAVSAAPAEDFVPHITGPVAGDVWKVGSTQEVTWNTSNAPGQITNPEGKIDLLEGRSLPRAPS</sequence>
<dbReference type="AlphaFoldDB" id="A0A8H6LVV9"/>
<name>A0A8H6LVV9_9AGAR</name>
<feature type="compositionally biased region" description="Polar residues" evidence="1">
    <location>
        <begin position="53"/>
        <end position="63"/>
    </location>
</feature>
<evidence type="ECO:0000256" key="2">
    <source>
        <dbReference type="SAM" id="SignalP"/>
    </source>
</evidence>
<reference evidence="3 4" key="1">
    <citation type="submission" date="2020-07" db="EMBL/GenBank/DDBJ databases">
        <title>Comparative genomics of pyrophilous fungi reveals a link between fire events and developmental genes.</title>
        <authorList>
            <consortium name="DOE Joint Genome Institute"/>
            <person name="Steindorff A.S."/>
            <person name="Carver A."/>
            <person name="Calhoun S."/>
            <person name="Stillman K."/>
            <person name="Liu H."/>
            <person name="Lipzen A."/>
            <person name="Pangilinan J."/>
            <person name="Labutti K."/>
            <person name="Bruns T.D."/>
            <person name="Grigoriev I.V."/>
        </authorList>
    </citation>
    <scope>NUCLEOTIDE SEQUENCE [LARGE SCALE GENOMIC DNA]</scope>
    <source>
        <strain evidence="3 4">CBS 144469</strain>
    </source>
</reference>
<comment type="caution">
    <text evidence="3">The sequence shown here is derived from an EMBL/GenBank/DDBJ whole genome shotgun (WGS) entry which is preliminary data.</text>
</comment>
<evidence type="ECO:0000313" key="4">
    <source>
        <dbReference type="Proteomes" id="UP000521943"/>
    </source>
</evidence>